<evidence type="ECO:0000313" key="2">
    <source>
        <dbReference type="EMBL" id="KAA9322975.1"/>
    </source>
</evidence>
<keyword evidence="1" id="KW-0472">Membrane</keyword>
<accession>A0A5N1IBH0</accession>
<gene>
    <name evidence="2" type="ORF">F6H94_04265</name>
</gene>
<feature type="transmembrane region" description="Helical" evidence="1">
    <location>
        <begin position="23"/>
        <end position="48"/>
    </location>
</feature>
<dbReference type="AlphaFoldDB" id="A0A5N1IBH0"/>
<proteinExistence type="predicted"/>
<evidence type="ECO:0000313" key="3">
    <source>
        <dbReference type="Proteomes" id="UP000327236"/>
    </source>
</evidence>
<sequence length="163" mass="18456">MFSSLSCRLFLIGLDLKYKKGEIFMNLLLFCMYLLGPVIGCIGALYNYRAVIKAELSKEEFARENEALKRKQFLNDEKHQLVLNFLGATNAYLSTYITKDLQLALENCGKVLVVCTPKQAKAVNELIAKLHKMQGYNDSSQDRNELVQAVIAANNTFTNNYQS</sequence>
<comment type="caution">
    <text evidence="2">The sequence shown here is derived from an EMBL/GenBank/DDBJ whole genome shotgun (WGS) entry which is preliminary data.</text>
</comment>
<keyword evidence="1" id="KW-1133">Transmembrane helix</keyword>
<reference evidence="2 3" key="1">
    <citation type="submission" date="2019-09" db="EMBL/GenBank/DDBJ databases">
        <title>Draft genome sequence assemblies of isolates from the urinary tract.</title>
        <authorList>
            <person name="Mores C.R."/>
            <person name="Putonti C."/>
            <person name="Wolfe A.J."/>
        </authorList>
    </citation>
    <scope>NUCLEOTIDE SEQUENCE [LARGE SCALE GENOMIC DNA]</scope>
    <source>
        <strain evidence="2 3">UMB246</strain>
    </source>
</reference>
<protein>
    <submittedName>
        <fullName evidence="2">Uncharacterized protein</fullName>
    </submittedName>
</protein>
<organism evidence="2 3">
    <name type="scientific">Lactobacillus jensenii</name>
    <dbReference type="NCBI Taxonomy" id="109790"/>
    <lineage>
        <taxon>Bacteria</taxon>
        <taxon>Bacillati</taxon>
        <taxon>Bacillota</taxon>
        <taxon>Bacilli</taxon>
        <taxon>Lactobacillales</taxon>
        <taxon>Lactobacillaceae</taxon>
        <taxon>Lactobacillus</taxon>
    </lineage>
</organism>
<dbReference type="Proteomes" id="UP000327236">
    <property type="component" value="Unassembled WGS sequence"/>
</dbReference>
<evidence type="ECO:0000256" key="1">
    <source>
        <dbReference type="SAM" id="Phobius"/>
    </source>
</evidence>
<dbReference type="EMBL" id="VYWW01000013">
    <property type="protein sequence ID" value="KAA9322975.1"/>
    <property type="molecule type" value="Genomic_DNA"/>
</dbReference>
<name>A0A5N1IBH0_LACJE</name>
<keyword evidence="1" id="KW-0812">Transmembrane</keyword>